<name>A0ABN9A1B7_RANTA</name>
<evidence type="ECO:0000313" key="1">
    <source>
        <dbReference type="EMBL" id="CAI9178781.1"/>
    </source>
</evidence>
<sequence length="99" mass="11323">MLQSGGRCMLLAQCWTPELTITELVVSPCQIQWPLLSSEHASSKPLYICGLFFAVLVDYVHIYKMDIKSSCFQIKVDAYLEQFLKKRNQNFMKSTPKGS</sequence>
<reference evidence="1" key="1">
    <citation type="submission" date="2023-04" db="EMBL/GenBank/DDBJ databases">
        <authorList>
            <consortium name="ELIXIR-Norway"/>
        </authorList>
    </citation>
    <scope>NUCLEOTIDE SEQUENCE [LARGE SCALE GENOMIC DNA]</scope>
</reference>
<protein>
    <submittedName>
        <fullName evidence="1">Uncharacterized protein</fullName>
    </submittedName>
</protein>
<proteinExistence type="predicted"/>
<evidence type="ECO:0000313" key="2">
    <source>
        <dbReference type="Proteomes" id="UP001176941"/>
    </source>
</evidence>
<keyword evidence="2" id="KW-1185">Reference proteome</keyword>
<dbReference type="EMBL" id="OX459944">
    <property type="protein sequence ID" value="CAI9178781.1"/>
    <property type="molecule type" value="Genomic_DNA"/>
</dbReference>
<organism evidence="1 2">
    <name type="scientific">Rangifer tarandus platyrhynchus</name>
    <name type="common">Svalbard reindeer</name>
    <dbReference type="NCBI Taxonomy" id="3082113"/>
    <lineage>
        <taxon>Eukaryota</taxon>
        <taxon>Metazoa</taxon>
        <taxon>Chordata</taxon>
        <taxon>Craniata</taxon>
        <taxon>Vertebrata</taxon>
        <taxon>Euteleostomi</taxon>
        <taxon>Mammalia</taxon>
        <taxon>Eutheria</taxon>
        <taxon>Laurasiatheria</taxon>
        <taxon>Artiodactyla</taxon>
        <taxon>Ruminantia</taxon>
        <taxon>Pecora</taxon>
        <taxon>Cervidae</taxon>
        <taxon>Odocoileinae</taxon>
        <taxon>Rangifer</taxon>
    </lineage>
</organism>
<accession>A0ABN9A1B7</accession>
<gene>
    <name evidence="1" type="ORF">MRATA1EN1_LOCUS27743</name>
</gene>
<dbReference type="Proteomes" id="UP001176941">
    <property type="component" value="Chromosome 8"/>
</dbReference>